<keyword evidence="1" id="KW-0812">Transmembrane</keyword>
<keyword evidence="1" id="KW-1133">Transmembrane helix</keyword>
<name>A0A2U9ITK8_9CREN</name>
<dbReference type="AlphaFoldDB" id="A0A2U9ITK8"/>
<sequence length="147" mass="17596">MLEYILELFFFSMLLNIIIYLFYKFYISKRILRYIEVLDNLNDRINKVTSKRREKLYRKLSKDIKRYNNSLYFYSMLQSLILLGIYIAGLLLVFSLSFNVYLPFSIPILTERVSNKNLVLEGPILIYILSFLLFTPLSLRRPKANIN</sequence>
<dbReference type="KEGG" id="mhk:DFR87_06390"/>
<evidence type="ECO:0000313" key="2">
    <source>
        <dbReference type="EMBL" id="AWR99391.1"/>
    </source>
</evidence>
<feature type="transmembrane region" description="Helical" evidence="1">
    <location>
        <begin position="118"/>
        <end position="139"/>
    </location>
</feature>
<gene>
    <name evidence="2" type="ORF">DFR87_06390</name>
</gene>
<feature type="transmembrane region" description="Helical" evidence="1">
    <location>
        <begin position="6"/>
        <end position="23"/>
    </location>
</feature>
<evidence type="ECO:0008006" key="4">
    <source>
        <dbReference type="Google" id="ProtNLM"/>
    </source>
</evidence>
<accession>A0A2U9ITK8</accession>
<keyword evidence="3" id="KW-1185">Reference proteome</keyword>
<reference evidence="2" key="1">
    <citation type="submission" date="2018-05" db="EMBL/GenBank/DDBJ databases">
        <title>Complete Genome Sequences of Extremely Thermoacidophilic, Metal-Mobilizing Type-Strain Members of the Archaeal Family Sulfolobaceae: Acidianus brierleyi DSM-1651T, Acidianus sulfidivorans DSM-18786T, Metallosphaera hakonensis DSM-7519T, and Metallosphaera prunae DSM-10039T.</title>
        <authorList>
            <person name="Counts J.A."/>
            <person name="Kelly R.M."/>
        </authorList>
    </citation>
    <scope>NUCLEOTIDE SEQUENCE [LARGE SCALE GENOMIC DNA]</scope>
    <source>
        <strain evidence="2">HO1-1</strain>
    </source>
</reference>
<dbReference type="Proteomes" id="UP000247586">
    <property type="component" value="Chromosome"/>
</dbReference>
<evidence type="ECO:0000313" key="3">
    <source>
        <dbReference type="Proteomes" id="UP000247586"/>
    </source>
</evidence>
<feature type="transmembrane region" description="Helical" evidence="1">
    <location>
        <begin position="71"/>
        <end position="98"/>
    </location>
</feature>
<dbReference type="EMBL" id="CP029287">
    <property type="protein sequence ID" value="AWR99391.1"/>
    <property type="molecule type" value="Genomic_DNA"/>
</dbReference>
<protein>
    <recommendedName>
        <fullName evidence="4">DUF106 domain-containing protein</fullName>
    </recommendedName>
</protein>
<keyword evidence="1" id="KW-0472">Membrane</keyword>
<evidence type="ECO:0000256" key="1">
    <source>
        <dbReference type="SAM" id="Phobius"/>
    </source>
</evidence>
<proteinExistence type="predicted"/>
<dbReference type="STRING" id="1293036.GCA_001315825_01931"/>
<organism evidence="2 3">
    <name type="scientific">Metallosphaera hakonensis JCM 8857 = DSM 7519</name>
    <dbReference type="NCBI Taxonomy" id="1293036"/>
    <lineage>
        <taxon>Archaea</taxon>
        <taxon>Thermoproteota</taxon>
        <taxon>Thermoprotei</taxon>
        <taxon>Sulfolobales</taxon>
        <taxon>Sulfolobaceae</taxon>
        <taxon>Metallosphaera</taxon>
    </lineage>
</organism>